<gene>
    <name evidence="1" type="ORF">RPERSI_LOCUS18523</name>
</gene>
<protein>
    <submittedName>
        <fullName evidence="1">19018_t:CDS:1</fullName>
    </submittedName>
</protein>
<organism evidence="1 2">
    <name type="scientific">Racocetra persica</name>
    <dbReference type="NCBI Taxonomy" id="160502"/>
    <lineage>
        <taxon>Eukaryota</taxon>
        <taxon>Fungi</taxon>
        <taxon>Fungi incertae sedis</taxon>
        <taxon>Mucoromycota</taxon>
        <taxon>Glomeromycotina</taxon>
        <taxon>Glomeromycetes</taxon>
        <taxon>Diversisporales</taxon>
        <taxon>Gigasporaceae</taxon>
        <taxon>Racocetra</taxon>
    </lineage>
</organism>
<sequence>MRDRSASSDKMYQRIDEKIRDPPGLSDDIILKVKSAGEINSDEEENDGIMKRKIRNGMLSMINCSMQNRSMKMGRLKTYMNRKTGPILMSNSGKINLMKRLYLDHMISCD</sequence>
<comment type="caution">
    <text evidence="1">The sequence shown here is derived from an EMBL/GenBank/DDBJ whole genome shotgun (WGS) entry which is preliminary data.</text>
</comment>
<feature type="non-terminal residue" evidence="1">
    <location>
        <position position="110"/>
    </location>
</feature>
<accession>A0ACA9RD65</accession>
<evidence type="ECO:0000313" key="2">
    <source>
        <dbReference type="Proteomes" id="UP000789920"/>
    </source>
</evidence>
<dbReference type="Proteomes" id="UP000789920">
    <property type="component" value="Unassembled WGS sequence"/>
</dbReference>
<name>A0ACA9RD65_9GLOM</name>
<evidence type="ECO:0000313" key="1">
    <source>
        <dbReference type="EMBL" id="CAG8787357.1"/>
    </source>
</evidence>
<reference evidence="1" key="1">
    <citation type="submission" date="2021-06" db="EMBL/GenBank/DDBJ databases">
        <authorList>
            <person name="Kallberg Y."/>
            <person name="Tangrot J."/>
            <person name="Rosling A."/>
        </authorList>
    </citation>
    <scope>NUCLEOTIDE SEQUENCE</scope>
    <source>
        <strain evidence="1">MA461A</strain>
    </source>
</reference>
<proteinExistence type="predicted"/>
<keyword evidence="2" id="KW-1185">Reference proteome</keyword>
<feature type="non-terminal residue" evidence="1">
    <location>
        <position position="1"/>
    </location>
</feature>
<dbReference type="EMBL" id="CAJVQC010049248">
    <property type="protein sequence ID" value="CAG8787357.1"/>
    <property type="molecule type" value="Genomic_DNA"/>
</dbReference>